<sequence>MDTVIVILNLESPCRDTAGEIYFMEEKEMTFEIFNKMVVDLIIKKTIGKYYLKINKVIKNNDCELTSITLLDSANKCVPCVYLENYFKPETTIADIPNIVEEIINTVENNQMTVQNFDWISQWKTAKEKISCKIVNTNRNEKLLESVPNRSYLNLSIIYYLDISDGCVNGESVQGTSLVRNEQLKMWNVSENDLYEAAVENIIGSGTLKTMEQIMNEFLDSGSEEELEDFDFTDDGNIGMYVVSNKNRIYGAAVLLDLDFMVKLSKRFVSGFYILPSSIHELIIVPYSDEISVKELNEMVNQVNESEVSESDFLSNSVYFYDSTNKKILIAA</sequence>
<evidence type="ECO:0000313" key="2">
    <source>
        <dbReference type="Proteomes" id="UP000199701"/>
    </source>
</evidence>
<accession>A0A1I0Q0E7</accession>
<protein>
    <submittedName>
        <fullName evidence="1">Uncharacterized protein</fullName>
    </submittedName>
</protein>
<organism evidence="1 2">
    <name type="scientific">[Clostridium] fimetarium</name>
    <dbReference type="NCBI Taxonomy" id="99656"/>
    <lineage>
        <taxon>Bacteria</taxon>
        <taxon>Bacillati</taxon>
        <taxon>Bacillota</taxon>
        <taxon>Clostridia</taxon>
        <taxon>Lachnospirales</taxon>
        <taxon>Lachnospiraceae</taxon>
    </lineage>
</organism>
<dbReference type="Proteomes" id="UP000199701">
    <property type="component" value="Unassembled WGS sequence"/>
</dbReference>
<gene>
    <name evidence="1" type="ORF">SAMN05421659_106191</name>
</gene>
<dbReference type="InterPro" id="IPR043743">
    <property type="entry name" value="DUF5688"/>
</dbReference>
<keyword evidence="2" id="KW-1185">Reference proteome</keyword>
<dbReference type="STRING" id="99656.SAMN05421659_106191"/>
<name>A0A1I0Q0E7_9FIRM</name>
<dbReference type="AlphaFoldDB" id="A0A1I0Q0E7"/>
<dbReference type="Pfam" id="PF18941">
    <property type="entry name" value="DUF5688"/>
    <property type="match status" value="1"/>
</dbReference>
<dbReference type="EMBL" id="FOJI01000006">
    <property type="protein sequence ID" value="SEW20361.1"/>
    <property type="molecule type" value="Genomic_DNA"/>
</dbReference>
<reference evidence="1 2" key="1">
    <citation type="submission" date="2016-10" db="EMBL/GenBank/DDBJ databases">
        <authorList>
            <person name="de Groot N.N."/>
        </authorList>
    </citation>
    <scope>NUCLEOTIDE SEQUENCE [LARGE SCALE GENOMIC DNA]</scope>
    <source>
        <strain evidence="1 2">DSM 9179</strain>
    </source>
</reference>
<proteinExistence type="predicted"/>
<evidence type="ECO:0000313" key="1">
    <source>
        <dbReference type="EMBL" id="SEW20361.1"/>
    </source>
</evidence>